<dbReference type="EMBL" id="ANJA01003525">
    <property type="protein sequence ID" value="ETO63082.1"/>
    <property type="molecule type" value="Genomic_DNA"/>
</dbReference>
<name>A0A080Z8X1_PHYNI</name>
<evidence type="ECO:0000313" key="3">
    <source>
        <dbReference type="Proteomes" id="UP000028582"/>
    </source>
</evidence>
<dbReference type="Proteomes" id="UP000028582">
    <property type="component" value="Unassembled WGS sequence"/>
</dbReference>
<protein>
    <submittedName>
        <fullName evidence="2">Uncharacterized protein</fullName>
    </submittedName>
</protein>
<gene>
    <name evidence="2" type="ORF">F444_19221</name>
</gene>
<feature type="compositionally biased region" description="Basic residues" evidence="1">
    <location>
        <begin position="17"/>
        <end position="29"/>
    </location>
</feature>
<accession>A0A080Z8X1</accession>
<sequence length="81" mass="9162">MYRRTTPRTTTRTTSHTTRHSTRRNAYRTARRTTYPTTATTAIPTVYEYDVSTHVLYTFNAVIATCAAVEGAMKWAQEVGA</sequence>
<evidence type="ECO:0000313" key="2">
    <source>
        <dbReference type="EMBL" id="ETO63082.1"/>
    </source>
</evidence>
<reference evidence="2 3" key="1">
    <citation type="submission" date="2013-11" db="EMBL/GenBank/DDBJ databases">
        <title>The Genome Sequence of Phytophthora parasitica P1976.</title>
        <authorList>
            <consortium name="The Broad Institute Genomics Platform"/>
            <person name="Russ C."/>
            <person name="Tyler B."/>
            <person name="Panabieres F."/>
            <person name="Shan W."/>
            <person name="Tripathy S."/>
            <person name="Grunwald N."/>
            <person name="Machado M."/>
            <person name="Johnson C.S."/>
            <person name="Walker B."/>
            <person name="Young S."/>
            <person name="Zeng Q."/>
            <person name="Gargeya S."/>
            <person name="Fitzgerald M."/>
            <person name="Haas B."/>
            <person name="Abouelleil A."/>
            <person name="Allen A.W."/>
            <person name="Alvarado L."/>
            <person name="Arachchi H.M."/>
            <person name="Berlin A.M."/>
            <person name="Chapman S.B."/>
            <person name="Gainer-Dewar J."/>
            <person name="Goldberg J."/>
            <person name="Griggs A."/>
            <person name="Gujja S."/>
            <person name="Hansen M."/>
            <person name="Howarth C."/>
            <person name="Imamovic A."/>
            <person name="Ireland A."/>
            <person name="Larimer J."/>
            <person name="McCowan C."/>
            <person name="Murphy C."/>
            <person name="Pearson M."/>
            <person name="Poon T.W."/>
            <person name="Priest M."/>
            <person name="Roberts A."/>
            <person name="Saif S."/>
            <person name="Shea T."/>
            <person name="Sisk P."/>
            <person name="Sykes S."/>
            <person name="Wortman J."/>
            <person name="Nusbaum C."/>
            <person name="Birren B."/>
        </authorList>
    </citation>
    <scope>NUCLEOTIDE SEQUENCE [LARGE SCALE GENOMIC DNA]</scope>
    <source>
        <strain evidence="2 3">P1976</strain>
    </source>
</reference>
<proteinExistence type="predicted"/>
<comment type="caution">
    <text evidence="2">The sequence shown here is derived from an EMBL/GenBank/DDBJ whole genome shotgun (WGS) entry which is preliminary data.</text>
</comment>
<organism evidence="2 3">
    <name type="scientific">Phytophthora nicotianae P1976</name>
    <dbReference type="NCBI Taxonomy" id="1317066"/>
    <lineage>
        <taxon>Eukaryota</taxon>
        <taxon>Sar</taxon>
        <taxon>Stramenopiles</taxon>
        <taxon>Oomycota</taxon>
        <taxon>Peronosporomycetes</taxon>
        <taxon>Peronosporales</taxon>
        <taxon>Peronosporaceae</taxon>
        <taxon>Phytophthora</taxon>
    </lineage>
</organism>
<evidence type="ECO:0000256" key="1">
    <source>
        <dbReference type="SAM" id="MobiDB-lite"/>
    </source>
</evidence>
<feature type="compositionally biased region" description="Low complexity" evidence="1">
    <location>
        <begin position="7"/>
        <end position="16"/>
    </location>
</feature>
<dbReference type="AlphaFoldDB" id="A0A080Z8X1"/>
<feature type="region of interest" description="Disordered" evidence="1">
    <location>
        <begin position="1"/>
        <end position="29"/>
    </location>
</feature>